<proteinExistence type="predicted"/>
<dbReference type="Pfam" id="PF13540">
    <property type="entry name" value="RCC1_2"/>
    <property type="match status" value="2"/>
</dbReference>
<dbReference type="InterPro" id="IPR051709">
    <property type="entry name" value="Ub-ligase/GTPase-reg"/>
</dbReference>
<keyword evidence="1" id="KW-0677">Repeat</keyword>
<dbReference type="Ensembl" id="ENSECRT00000004085.1">
    <property type="protein sequence ID" value="ENSECRP00000004021.1"/>
    <property type="gene ID" value="ENSECRG00000002745.1"/>
</dbReference>
<reference evidence="3" key="1">
    <citation type="submission" date="2021-06" db="EMBL/GenBank/DDBJ databases">
        <authorList>
            <consortium name="Wellcome Sanger Institute Data Sharing"/>
        </authorList>
    </citation>
    <scope>NUCLEOTIDE SEQUENCE [LARGE SCALE GENOMIC DNA]</scope>
</reference>
<reference evidence="3" key="3">
    <citation type="submission" date="2025-09" db="UniProtKB">
        <authorList>
            <consortium name="Ensembl"/>
        </authorList>
    </citation>
    <scope>IDENTIFICATION</scope>
</reference>
<keyword evidence="4" id="KW-1185">Reference proteome</keyword>
<evidence type="ECO:0000313" key="4">
    <source>
        <dbReference type="Proteomes" id="UP000694620"/>
    </source>
</evidence>
<dbReference type="InterPro" id="IPR000408">
    <property type="entry name" value="Reg_chr_condens"/>
</dbReference>
<dbReference type="GeneTree" id="ENSGT00940000163989"/>
<evidence type="ECO:0000313" key="3">
    <source>
        <dbReference type="Ensembl" id="ENSECRP00000004021.1"/>
    </source>
</evidence>
<sequence length="123" mass="12538">IAPKPVTALCGVPLDFITAGGDHSFAVSLPGSVYGWGRNTAGQLGLGRIDAKGESLCGVPVAQIAAGGNHSFVLSVSGAVYGWGRNNAGQLGLGDTNGKELFYTCRVHFSSCLAVYVTSPLTP</sequence>
<dbReference type="Proteomes" id="UP000694620">
    <property type="component" value="Chromosome 5"/>
</dbReference>
<feature type="repeat" description="RCC1" evidence="2">
    <location>
        <begin position="78"/>
        <end position="123"/>
    </location>
</feature>
<accession>A0A8C4RLU5</accession>
<evidence type="ECO:0008006" key="5">
    <source>
        <dbReference type="Google" id="ProtNLM"/>
    </source>
</evidence>
<dbReference type="PANTHER" id="PTHR45622">
    <property type="entry name" value="UBIQUITIN-PROTEIN LIGASE E3A-RELATED"/>
    <property type="match status" value="1"/>
</dbReference>
<name>A0A8C4RLU5_ERPCA</name>
<protein>
    <recommendedName>
        <fullName evidence="5">Regulator of chromosome condensation 1</fullName>
    </recommendedName>
</protein>
<evidence type="ECO:0000256" key="2">
    <source>
        <dbReference type="PROSITE-ProRule" id="PRU00235"/>
    </source>
</evidence>
<feature type="repeat" description="RCC1" evidence="2">
    <location>
        <begin position="31"/>
        <end position="77"/>
    </location>
</feature>
<dbReference type="AlphaFoldDB" id="A0A8C4RLU5"/>
<dbReference type="PANTHER" id="PTHR45622:SF58">
    <property type="entry name" value="REGULATOR OF CHROMOSOME CONDENSATION DOMAIN-CONTAINING PROTEIN"/>
    <property type="match status" value="1"/>
</dbReference>
<dbReference type="Gene3D" id="2.130.10.30">
    <property type="entry name" value="Regulator of chromosome condensation 1/beta-lactamase-inhibitor protein II"/>
    <property type="match status" value="1"/>
</dbReference>
<dbReference type="SUPFAM" id="SSF50985">
    <property type="entry name" value="RCC1/BLIP-II"/>
    <property type="match status" value="1"/>
</dbReference>
<dbReference type="PROSITE" id="PS50012">
    <property type="entry name" value="RCC1_3"/>
    <property type="match status" value="2"/>
</dbReference>
<organism evidence="3 4">
    <name type="scientific">Erpetoichthys calabaricus</name>
    <name type="common">Rope fish</name>
    <name type="synonym">Calamoichthys calabaricus</name>
    <dbReference type="NCBI Taxonomy" id="27687"/>
    <lineage>
        <taxon>Eukaryota</taxon>
        <taxon>Metazoa</taxon>
        <taxon>Chordata</taxon>
        <taxon>Craniata</taxon>
        <taxon>Vertebrata</taxon>
        <taxon>Euteleostomi</taxon>
        <taxon>Actinopterygii</taxon>
        <taxon>Polypteriformes</taxon>
        <taxon>Polypteridae</taxon>
        <taxon>Erpetoichthys</taxon>
    </lineage>
</organism>
<reference evidence="3" key="2">
    <citation type="submission" date="2025-08" db="UniProtKB">
        <authorList>
            <consortium name="Ensembl"/>
        </authorList>
    </citation>
    <scope>IDENTIFICATION</scope>
</reference>
<dbReference type="InterPro" id="IPR009091">
    <property type="entry name" value="RCC1/BLIP-II"/>
</dbReference>
<dbReference type="PROSITE" id="PS00626">
    <property type="entry name" value="RCC1_2"/>
    <property type="match status" value="2"/>
</dbReference>
<evidence type="ECO:0000256" key="1">
    <source>
        <dbReference type="ARBA" id="ARBA00022737"/>
    </source>
</evidence>